<dbReference type="PANTHER" id="PTHR22930:SF269">
    <property type="entry name" value="NUCLEASE HARBI1-LIKE PROTEIN"/>
    <property type="match status" value="1"/>
</dbReference>
<accession>A0A9J6GQ87</accession>
<evidence type="ECO:0000256" key="7">
    <source>
        <dbReference type="ARBA" id="ARBA00023242"/>
    </source>
</evidence>
<reference evidence="9 10" key="1">
    <citation type="journal article" date="2020" name="Cell">
        <title>Large-Scale Comparative Analyses of Tick Genomes Elucidate Their Genetic Diversity and Vector Capacities.</title>
        <authorList>
            <consortium name="Tick Genome and Microbiome Consortium (TIGMIC)"/>
            <person name="Jia N."/>
            <person name="Wang J."/>
            <person name="Shi W."/>
            <person name="Du L."/>
            <person name="Sun Y."/>
            <person name="Zhan W."/>
            <person name="Jiang J.F."/>
            <person name="Wang Q."/>
            <person name="Zhang B."/>
            <person name="Ji P."/>
            <person name="Bell-Sakyi L."/>
            <person name="Cui X.M."/>
            <person name="Yuan T.T."/>
            <person name="Jiang B.G."/>
            <person name="Yang W.F."/>
            <person name="Lam T.T."/>
            <person name="Chang Q.C."/>
            <person name="Ding S.J."/>
            <person name="Wang X.J."/>
            <person name="Zhu J.G."/>
            <person name="Ruan X.D."/>
            <person name="Zhao L."/>
            <person name="Wei J.T."/>
            <person name="Ye R.Z."/>
            <person name="Que T.C."/>
            <person name="Du C.H."/>
            <person name="Zhou Y.H."/>
            <person name="Cheng J.X."/>
            <person name="Dai P.F."/>
            <person name="Guo W.B."/>
            <person name="Han X.H."/>
            <person name="Huang E.J."/>
            <person name="Li L.F."/>
            <person name="Wei W."/>
            <person name="Gao Y.C."/>
            <person name="Liu J.Z."/>
            <person name="Shao H.Z."/>
            <person name="Wang X."/>
            <person name="Wang C.C."/>
            <person name="Yang T.C."/>
            <person name="Huo Q.B."/>
            <person name="Li W."/>
            <person name="Chen H.Y."/>
            <person name="Chen S.E."/>
            <person name="Zhou L.G."/>
            <person name="Ni X.B."/>
            <person name="Tian J.H."/>
            <person name="Sheng Y."/>
            <person name="Liu T."/>
            <person name="Pan Y.S."/>
            <person name="Xia L.Y."/>
            <person name="Li J."/>
            <person name="Zhao F."/>
            <person name="Cao W.C."/>
        </authorList>
    </citation>
    <scope>NUCLEOTIDE SEQUENCE [LARGE SCALE GENOMIC DNA]</scope>
    <source>
        <strain evidence="9">HaeL-2018</strain>
    </source>
</reference>
<keyword evidence="4" id="KW-0540">Nuclease</keyword>
<evidence type="ECO:0000256" key="4">
    <source>
        <dbReference type="ARBA" id="ARBA00022722"/>
    </source>
</evidence>
<dbReference type="GO" id="GO:0016787">
    <property type="term" value="F:hydrolase activity"/>
    <property type="evidence" value="ECO:0007669"/>
    <property type="project" value="UniProtKB-KW"/>
</dbReference>
<protein>
    <recommendedName>
        <fullName evidence="8">DDE Tnp4 domain-containing protein</fullName>
    </recommendedName>
</protein>
<keyword evidence="6" id="KW-0378">Hydrolase</keyword>
<sequence>MRAGDIEYFKKFYRMSPRHFDFLLGLVRKDLERQYVVREPICPAERLAMTIRYLSSGDLLQDIALAFRVGISTARLAVRVTCRALWARLQPLYMPVGKSPLWNRVAEESRSFKNLWFHHNMAYVIVLKDMHVGRGTLCYMCTGVYNDKGTYSIVLLAVVDSDYKFVVVDVGAYGKQSDGGVLQNSRFGKRLDEGRLQLPRDLPLPGTSLPAPCVFVGDEAFQLRTDFLRPYPGRLLDDCKRIFNYRLSRARRCAENAFGILVTRWRILERKIGERPENAEVMVKALCVLHNFLMMRQHADDEDGYCSAGYADSVSGIGERRRGLWRQNLVQPPLQLARTQARNFAQMARYVRDLFTQYFWSAAGSVAWQRSVLQA</sequence>
<dbReference type="OrthoDB" id="6482297at2759"/>
<dbReference type="GO" id="GO:0046872">
    <property type="term" value="F:metal ion binding"/>
    <property type="evidence" value="ECO:0007669"/>
    <property type="project" value="UniProtKB-KW"/>
</dbReference>
<dbReference type="OMA" id="ASQWRIL"/>
<dbReference type="GO" id="GO:0004518">
    <property type="term" value="F:nuclease activity"/>
    <property type="evidence" value="ECO:0007669"/>
    <property type="project" value="UniProtKB-KW"/>
</dbReference>
<proteinExistence type="inferred from homology"/>
<dbReference type="EMBL" id="JABSTR010000008">
    <property type="protein sequence ID" value="KAH9376348.1"/>
    <property type="molecule type" value="Genomic_DNA"/>
</dbReference>
<dbReference type="GO" id="GO:0005634">
    <property type="term" value="C:nucleus"/>
    <property type="evidence" value="ECO:0007669"/>
    <property type="project" value="UniProtKB-SubCell"/>
</dbReference>
<evidence type="ECO:0000256" key="3">
    <source>
        <dbReference type="ARBA" id="ARBA00006958"/>
    </source>
</evidence>
<evidence type="ECO:0000256" key="2">
    <source>
        <dbReference type="ARBA" id="ARBA00004123"/>
    </source>
</evidence>
<dbReference type="InterPro" id="IPR045249">
    <property type="entry name" value="HARBI1-like"/>
</dbReference>
<evidence type="ECO:0000256" key="5">
    <source>
        <dbReference type="ARBA" id="ARBA00022723"/>
    </source>
</evidence>
<name>A0A9J6GQ87_HAELO</name>
<comment type="caution">
    <text evidence="9">The sequence shown here is derived from an EMBL/GenBank/DDBJ whole genome shotgun (WGS) entry which is preliminary data.</text>
</comment>
<organism evidence="9 10">
    <name type="scientific">Haemaphysalis longicornis</name>
    <name type="common">Bush tick</name>
    <dbReference type="NCBI Taxonomy" id="44386"/>
    <lineage>
        <taxon>Eukaryota</taxon>
        <taxon>Metazoa</taxon>
        <taxon>Ecdysozoa</taxon>
        <taxon>Arthropoda</taxon>
        <taxon>Chelicerata</taxon>
        <taxon>Arachnida</taxon>
        <taxon>Acari</taxon>
        <taxon>Parasitiformes</taxon>
        <taxon>Ixodida</taxon>
        <taxon>Ixodoidea</taxon>
        <taxon>Ixodidae</taxon>
        <taxon>Haemaphysalinae</taxon>
        <taxon>Haemaphysalis</taxon>
    </lineage>
</organism>
<dbReference type="Proteomes" id="UP000821853">
    <property type="component" value="Unassembled WGS sequence"/>
</dbReference>
<evidence type="ECO:0000259" key="8">
    <source>
        <dbReference type="Pfam" id="PF13359"/>
    </source>
</evidence>
<keyword evidence="7" id="KW-0539">Nucleus</keyword>
<dbReference type="InterPro" id="IPR027806">
    <property type="entry name" value="HARBI1_dom"/>
</dbReference>
<feature type="domain" description="DDE Tnp4" evidence="8">
    <location>
        <begin position="144"/>
        <end position="291"/>
    </location>
</feature>
<evidence type="ECO:0000313" key="9">
    <source>
        <dbReference type="EMBL" id="KAH9376348.1"/>
    </source>
</evidence>
<dbReference type="AlphaFoldDB" id="A0A9J6GQ87"/>
<comment type="cofactor">
    <cofactor evidence="1">
        <name>a divalent metal cation</name>
        <dbReference type="ChEBI" id="CHEBI:60240"/>
    </cofactor>
</comment>
<evidence type="ECO:0000313" key="10">
    <source>
        <dbReference type="Proteomes" id="UP000821853"/>
    </source>
</evidence>
<comment type="subcellular location">
    <subcellularLocation>
        <location evidence="2">Nucleus</location>
    </subcellularLocation>
</comment>
<keyword evidence="5" id="KW-0479">Metal-binding</keyword>
<gene>
    <name evidence="9" type="ORF">HPB48_000389</name>
</gene>
<dbReference type="VEuPathDB" id="VectorBase:HLOH_056907"/>
<dbReference type="Pfam" id="PF13359">
    <property type="entry name" value="DDE_Tnp_4"/>
    <property type="match status" value="1"/>
</dbReference>
<dbReference type="PANTHER" id="PTHR22930">
    <property type="match status" value="1"/>
</dbReference>
<keyword evidence="10" id="KW-1185">Reference proteome</keyword>
<evidence type="ECO:0000256" key="1">
    <source>
        <dbReference type="ARBA" id="ARBA00001968"/>
    </source>
</evidence>
<evidence type="ECO:0000256" key="6">
    <source>
        <dbReference type="ARBA" id="ARBA00022801"/>
    </source>
</evidence>
<comment type="similarity">
    <text evidence="3">Belongs to the HARBI1 family.</text>
</comment>